<feature type="chain" id="PRO_5028877349" evidence="2">
    <location>
        <begin position="18"/>
        <end position="495"/>
    </location>
</feature>
<keyword evidence="2" id="KW-0732">Signal</keyword>
<sequence length="495" mass="53825">MATFLIGFLSVFASVNGITFHRWGGNGNWYPQPHGPPANQGGTNNYVPYTPNNNVAVGYPTAYSLGAFVRPGGNGGGGYEQQGSGNQSNRQLVRCMNGGAHIGHCRLDDDSICIALGGTCVNSVCCTTPFMSLSTTPASTKAPHVIDGDAYQPKVRSSSEEADVDGIDNTSKSRKHGRSGSNEDPEVDPTDVSPESRETTTFRPKPRSRKPTTTTMRPMESGSAESYEFPRPTAPPVDGSVEKLSTIDEERLTEIDELSRLLELGRKSGLTTDSPIFSVFAGLFERKTKTTTPMPPMPMWPGGQMPMFPVFPEWFNRFTLPPPMPIATLVPVPIPTTTEITTTEMTTKLTTKRRPTTTKAPTTRKSVPKIVQIFPVTTTTTTTTTTVRPTTAKTTTTTTTPVNSVETSDSNESAIGLSSEDPEFDNYHRKTCDSGTRPIGPCTKDLSCPVDHSCEDGGICCYDYTMVLKRMRLAPENPNIYDFSQFPAMPMFSHV</sequence>
<feature type="region of interest" description="Disordered" evidence="1">
    <location>
        <begin position="345"/>
        <end position="364"/>
    </location>
</feature>
<feature type="compositionally biased region" description="Polar residues" evidence="1">
    <location>
        <begin position="403"/>
        <end position="413"/>
    </location>
</feature>
<dbReference type="WBParaSite" id="Pan_g10682.t1">
    <property type="protein sequence ID" value="Pan_g10682.t1"/>
    <property type="gene ID" value="Pan_g10682"/>
</dbReference>
<proteinExistence type="predicted"/>
<feature type="region of interest" description="Disordered" evidence="1">
    <location>
        <begin position="136"/>
        <end position="241"/>
    </location>
</feature>
<feature type="signal peptide" evidence="2">
    <location>
        <begin position="1"/>
        <end position="17"/>
    </location>
</feature>
<feature type="region of interest" description="Disordered" evidence="1">
    <location>
        <begin position="382"/>
        <end position="422"/>
    </location>
</feature>
<evidence type="ECO:0000313" key="3">
    <source>
        <dbReference type="Proteomes" id="UP000492821"/>
    </source>
</evidence>
<evidence type="ECO:0000256" key="2">
    <source>
        <dbReference type="SAM" id="SignalP"/>
    </source>
</evidence>
<evidence type="ECO:0000313" key="4">
    <source>
        <dbReference type="WBParaSite" id="Pan_g10682.t1"/>
    </source>
</evidence>
<name>A0A7E4UMY8_PANRE</name>
<dbReference type="SMART" id="SM00289">
    <property type="entry name" value="WR1"/>
    <property type="match status" value="2"/>
</dbReference>
<feature type="compositionally biased region" description="Low complexity" evidence="1">
    <location>
        <begin position="382"/>
        <end position="402"/>
    </location>
</feature>
<reference evidence="4" key="2">
    <citation type="submission" date="2020-10" db="UniProtKB">
        <authorList>
            <consortium name="WormBaseParasite"/>
        </authorList>
    </citation>
    <scope>IDENTIFICATION</scope>
</reference>
<protein>
    <submittedName>
        <fullName evidence="4">WAP domain-containing protein</fullName>
    </submittedName>
</protein>
<accession>A0A7E4UMY8</accession>
<reference evidence="3" key="1">
    <citation type="journal article" date="2013" name="Genetics">
        <title>The draft genome and transcriptome of Panagrellus redivivus are shaped by the harsh demands of a free-living lifestyle.</title>
        <authorList>
            <person name="Srinivasan J."/>
            <person name="Dillman A.R."/>
            <person name="Macchietto M.G."/>
            <person name="Heikkinen L."/>
            <person name="Lakso M."/>
            <person name="Fracchia K.M."/>
            <person name="Antoshechkin I."/>
            <person name="Mortazavi A."/>
            <person name="Wong G."/>
            <person name="Sternberg P.W."/>
        </authorList>
    </citation>
    <scope>NUCLEOTIDE SEQUENCE [LARGE SCALE GENOMIC DNA]</scope>
    <source>
        <strain evidence="3">MT8872</strain>
    </source>
</reference>
<organism evidence="3 4">
    <name type="scientific">Panagrellus redivivus</name>
    <name type="common">Microworm</name>
    <dbReference type="NCBI Taxonomy" id="6233"/>
    <lineage>
        <taxon>Eukaryota</taxon>
        <taxon>Metazoa</taxon>
        <taxon>Ecdysozoa</taxon>
        <taxon>Nematoda</taxon>
        <taxon>Chromadorea</taxon>
        <taxon>Rhabditida</taxon>
        <taxon>Tylenchina</taxon>
        <taxon>Panagrolaimomorpha</taxon>
        <taxon>Panagrolaimoidea</taxon>
        <taxon>Panagrolaimidae</taxon>
        <taxon>Panagrellus</taxon>
    </lineage>
</organism>
<dbReference type="InterPro" id="IPR006150">
    <property type="entry name" value="Cys_repeat_1"/>
</dbReference>
<dbReference type="Proteomes" id="UP000492821">
    <property type="component" value="Unassembled WGS sequence"/>
</dbReference>
<evidence type="ECO:0000256" key="1">
    <source>
        <dbReference type="SAM" id="MobiDB-lite"/>
    </source>
</evidence>
<keyword evidence="3" id="KW-1185">Reference proteome</keyword>
<dbReference type="AlphaFoldDB" id="A0A7E4UMY8"/>